<evidence type="ECO:0000313" key="2">
    <source>
        <dbReference type="EMBL" id="RVX75641.1"/>
    </source>
</evidence>
<dbReference type="InterPro" id="IPR022024">
    <property type="entry name" value="DUF3602"/>
</dbReference>
<accession>A0A438NIT3</accession>
<sequence length="110" mass="11376">MAANVSHGRGGAGNLGPDDTPYTDGEIVREGPTGDQGDGPYSAGRGGAGNIEHSSKAVGSTPHDHEVVPEVATRPSNEEPHHVGRGGAGNEARPTEKKHSFIDKLKSIFK</sequence>
<protein>
    <submittedName>
        <fullName evidence="2">Uncharacterized protein</fullName>
    </submittedName>
</protein>
<dbReference type="OrthoDB" id="2537432at2759"/>
<feature type="region of interest" description="Disordered" evidence="1">
    <location>
        <begin position="1"/>
        <end position="110"/>
    </location>
</feature>
<dbReference type="Pfam" id="PF12223">
    <property type="entry name" value="DUF3602"/>
    <property type="match status" value="1"/>
</dbReference>
<comment type="caution">
    <text evidence="2">The sequence shown here is derived from an EMBL/GenBank/DDBJ whole genome shotgun (WGS) entry which is preliminary data.</text>
</comment>
<organism evidence="2 3">
    <name type="scientific">Exophiala mesophila</name>
    <name type="common">Black yeast-like fungus</name>
    <dbReference type="NCBI Taxonomy" id="212818"/>
    <lineage>
        <taxon>Eukaryota</taxon>
        <taxon>Fungi</taxon>
        <taxon>Dikarya</taxon>
        <taxon>Ascomycota</taxon>
        <taxon>Pezizomycotina</taxon>
        <taxon>Eurotiomycetes</taxon>
        <taxon>Chaetothyriomycetidae</taxon>
        <taxon>Chaetothyriales</taxon>
        <taxon>Herpotrichiellaceae</taxon>
        <taxon>Exophiala</taxon>
    </lineage>
</organism>
<dbReference type="InterPro" id="IPR053203">
    <property type="entry name" value="Cisplatin_resist-associated"/>
</dbReference>
<dbReference type="PANTHER" id="PTHR34693:SF3">
    <property type="match status" value="1"/>
</dbReference>
<dbReference type="PANTHER" id="PTHR34693">
    <property type="entry name" value="PROTEIN PAR32"/>
    <property type="match status" value="1"/>
</dbReference>
<dbReference type="AlphaFoldDB" id="A0A438NIT3"/>
<proteinExistence type="predicted"/>
<evidence type="ECO:0000313" key="3">
    <source>
        <dbReference type="Proteomes" id="UP000288859"/>
    </source>
</evidence>
<feature type="compositionally biased region" description="Basic and acidic residues" evidence="1">
    <location>
        <begin position="93"/>
        <end position="110"/>
    </location>
</feature>
<dbReference type="EMBL" id="NAJM01000002">
    <property type="protein sequence ID" value="RVX75641.1"/>
    <property type="molecule type" value="Genomic_DNA"/>
</dbReference>
<gene>
    <name evidence="2" type="ORF">B0A52_00994</name>
</gene>
<name>A0A438NIT3_EXOME</name>
<reference evidence="2 3" key="1">
    <citation type="submission" date="2017-03" db="EMBL/GenBank/DDBJ databases">
        <title>Genomes of endolithic fungi from Antarctica.</title>
        <authorList>
            <person name="Coleine C."/>
            <person name="Masonjones S."/>
            <person name="Stajich J.E."/>
        </authorList>
    </citation>
    <scope>NUCLEOTIDE SEQUENCE [LARGE SCALE GENOMIC DNA]</scope>
    <source>
        <strain evidence="2 3">CCFEE 6314</strain>
    </source>
</reference>
<evidence type="ECO:0000256" key="1">
    <source>
        <dbReference type="SAM" id="MobiDB-lite"/>
    </source>
</evidence>
<dbReference type="Proteomes" id="UP000288859">
    <property type="component" value="Unassembled WGS sequence"/>
</dbReference>